<comment type="similarity">
    <text evidence="1">Belongs to the FAM50 family.</text>
</comment>
<reference evidence="8" key="1">
    <citation type="submission" date="2016-11" db="UniProtKB">
        <authorList>
            <consortium name="WormBaseParasite"/>
        </authorList>
    </citation>
    <scope>IDENTIFICATION</scope>
</reference>
<evidence type="ECO:0000256" key="2">
    <source>
        <dbReference type="ARBA" id="ARBA00016617"/>
    </source>
</evidence>
<evidence type="ECO:0000313" key="7">
    <source>
        <dbReference type="Proteomes" id="UP000659654"/>
    </source>
</evidence>
<dbReference type="Pfam" id="PF04921">
    <property type="entry name" value="XAP5"/>
    <property type="match status" value="1"/>
</dbReference>
<dbReference type="EMBL" id="CAJFDI010000002">
    <property type="protein sequence ID" value="CAD5214907.1"/>
    <property type="molecule type" value="Genomic_DNA"/>
</dbReference>
<proteinExistence type="inferred from homology"/>
<evidence type="ECO:0000313" key="8">
    <source>
        <dbReference type="WBParaSite" id="BXY_0260700.1"/>
    </source>
</evidence>
<feature type="domain" description="FAM50A/XAP5 C-terminal" evidence="4">
    <location>
        <begin position="169"/>
        <end position="309"/>
    </location>
</feature>
<reference evidence="5" key="2">
    <citation type="submission" date="2020-09" db="EMBL/GenBank/DDBJ databases">
        <authorList>
            <person name="Kikuchi T."/>
        </authorList>
    </citation>
    <scope>NUCLEOTIDE SEQUENCE</scope>
    <source>
        <strain evidence="5">Ka4C1</strain>
    </source>
</reference>
<dbReference type="InterPro" id="IPR048337">
    <property type="entry name" value="FAM50A/XAP5_C"/>
</dbReference>
<keyword evidence="3" id="KW-0175">Coiled coil</keyword>
<dbReference type="GO" id="GO:0005634">
    <property type="term" value="C:nucleus"/>
    <property type="evidence" value="ECO:0007669"/>
    <property type="project" value="InterPro"/>
</dbReference>
<feature type="coiled-coil region" evidence="3">
    <location>
        <begin position="9"/>
        <end position="40"/>
    </location>
</feature>
<gene>
    <name evidence="5" type="ORF">BXYJ_LOCUS3764</name>
</gene>
<dbReference type="Proteomes" id="UP000582659">
    <property type="component" value="Unassembled WGS sequence"/>
</dbReference>
<evidence type="ECO:0000313" key="5">
    <source>
        <dbReference type="EMBL" id="CAD5214907.1"/>
    </source>
</evidence>
<dbReference type="SMR" id="A0A1I7RPG6"/>
<dbReference type="EMBL" id="CAJFCV020000002">
    <property type="protein sequence ID" value="CAG9095986.1"/>
    <property type="molecule type" value="Genomic_DNA"/>
</dbReference>
<dbReference type="InterPro" id="IPR007005">
    <property type="entry name" value="XAP5"/>
</dbReference>
<keyword evidence="7" id="KW-1185">Reference proteome</keyword>
<protein>
    <recommendedName>
        <fullName evidence="2">Protein FAM50 homolog</fullName>
    </recommendedName>
</protein>
<evidence type="ECO:0000313" key="6">
    <source>
        <dbReference type="Proteomes" id="UP000095284"/>
    </source>
</evidence>
<dbReference type="WBParaSite" id="BXY_0260700.1">
    <property type="protein sequence ID" value="BXY_0260700.1"/>
    <property type="gene ID" value="BXY_0260700"/>
</dbReference>
<dbReference type="Proteomes" id="UP000095284">
    <property type="component" value="Unplaced"/>
</dbReference>
<evidence type="ECO:0000259" key="4">
    <source>
        <dbReference type="Pfam" id="PF04921"/>
    </source>
</evidence>
<dbReference type="PANTHER" id="PTHR12722">
    <property type="entry name" value="XAP-5 PROTEIN-RELATED"/>
    <property type="match status" value="1"/>
</dbReference>
<dbReference type="eggNOG" id="KOG2894">
    <property type="taxonomic scope" value="Eukaryota"/>
</dbReference>
<sequence length="315" mass="36709">MSKPERARIVHLAAQRERAKEDIEMQKKKLEDERRAIQNGITDKFTANVVSTEDPLMPSTAGLITLEKIREQKMALKVEPKEESNGNVVEKTVKEEEEKPIKIQKRVLSFGFDDDGEEEPIVLPKKRLGMNPDVDTSFLPDRERELAMIKKREELAKEFKEKTEKEKNEEINVAFCYWDGSSHRRDTKMKKGATISQFLVRAIEILRKDFAEFRTVTTEGLMFVKEDLIIPHFYTFQDFIATRTMGKTGPLWQFDAVGEIRLRQDAALDIGESHPVKVVMRNWYEKNKHIYPASRWEAFVANKDYQRTTVDLNEI</sequence>
<evidence type="ECO:0000256" key="1">
    <source>
        <dbReference type="ARBA" id="ARBA00009980"/>
    </source>
</evidence>
<evidence type="ECO:0000256" key="3">
    <source>
        <dbReference type="SAM" id="Coils"/>
    </source>
</evidence>
<dbReference type="OrthoDB" id="1562195at2759"/>
<dbReference type="AlphaFoldDB" id="A0A1I7RPG6"/>
<dbReference type="GO" id="GO:0006325">
    <property type="term" value="P:chromatin organization"/>
    <property type="evidence" value="ECO:0007669"/>
    <property type="project" value="TreeGrafter"/>
</dbReference>
<organism evidence="6 8">
    <name type="scientific">Bursaphelenchus xylophilus</name>
    <name type="common">Pinewood nematode worm</name>
    <name type="synonym">Aphelenchoides xylophilus</name>
    <dbReference type="NCBI Taxonomy" id="6326"/>
    <lineage>
        <taxon>Eukaryota</taxon>
        <taxon>Metazoa</taxon>
        <taxon>Ecdysozoa</taxon>
        <taxon>Nematoda</taxon>
        <taxon>Chromadorea</taxon>
        <taxon>Rhabditida</taxon>
        <taxon>Tylenchina</taxon>
        <taxon>Tylenchomorpha</taxon>
        <taxon>Aphelenchoidea</taxon>
        <taxon>Aphelenchoididae</taxon>
        <taxon>Bursaphelenchus</taxon>
    </lineage>
</organism>
<dbReference type="PANTHER" id="PTHR12722:SF0">
    <property type="entry name" value="PROTEIN FAM50A"/>
    <property type="match status" value="1"/>
</dbReference>
<accession>A0A1I7RPG6</accession>
<name>A0A1I7RPG6_BURXY</name>
<dbReference type="Proteomes" id="UP000659654">
    <property type="component" value="Unassembled WGS sequence"/>
</dbReference>